<dbReference type="InterPro" id="IPR008621">
    <property type="entry name" value="Cbb3-typ_cyt_oxidase_comp"/>
</dbReference>
<evidence type="ECO:0000256" key="1">
    <source>
        <dbReference type="SAM" id="Phobius"/>
    </source>
</evidence>
<name>A0ABY1B2B1_9PSED</name>
<dbReference type="EMBL" id="FOFP01000001">
    <property type="protein sequence ID" value="SEP74269.1"/>
    <property type="molecule type" value="Genomic_DNA"/>
</dbReference>
<keyword evidence="1" id="KW-0472">Membrane</keyword>
<dbReference type="RefSeq" id="WP_069516702.1">
    <property type="nucleotide sequence ID" value="NZ_FOFP01000001.1"/>
</dbReference>
<keyword evidence="1" id="KW-1133">Transmembrane helix</keyword>
<feature type="transmembrane region" description="Helical" evidence="1">
    <location>
        <begin position="12"/>
        <end position="31"/>
    </location>
</feature>
<proteinExistence type="predicted"/>
<keyword evidence="3" id="KW-1185">Reference proteome</keyword>
<evidence type="ECO:0000313" key="2">
    <source>
        <dbReference type="EMBL" id="SEP74269.1"/>
    </source>
</evidence>
<dbReference type="Proteomes" id="UP000198512">
    <property type="component" value="Unassembled WGS sequence"/>
</dbReference>
<accession>A0ABY1B2B1</accession>
<comment type="caution">
    <text evidence="2">The sequence shown here is derived from an EMBL/GenBank/DDBJ whole genome shotgun (WGS) entry which is preliminary data.</text>
</comment>
<organism evidence="2 3">
    <name type="scientific">Pseudomonas cuatrocienegasensis</name>
    <dbReference type="NCBI Taxonomy" id="543360"/>
    <lineage>
        <taxon>Bacteria</taxon>
        <taxon>Pseudomonadati</taxon>
        <taxon>Pseudomonadota</taxon>
        <taxon>Gammaproteobacteria</taxon>
        <taxon>Pseudomonadales</taxon>
        <taxon>Pseudomonadaceae</taxon>
        <taxon>Pseudomonas</taxon>
    </lineage>
</organism>
<evidence type="ECO:0000313" key="3">
    <source>
        <dbReference type="Proteomes" id="UP000198512"/>
    </source>
</evidence>
<protein>
    <submittedName>
        <fullName evidence="2">Cytochrome c oxidase cbb3-type subunit 4</fullName>
    </submittedName>
</protein>
<gene>
    <name evidence="2" type="ORF">SAMN05216600_101482</name>
</gene>
<reference evidence="2 3" key="1">
    <citation type="submission" date="2016-10" db="EMBL/GenBank/DDBJ databases">
        <authorList>
            <person name="Varghese N."/>
            <person name="Submissions S."/>
        </authorList>
    </citation>
    <scope>NUCLEOTIDE SEQUENCE [LARGE SCALE GENOMIC DNA]</scope>
    <source>
        <strain evidence="2 3">CIP 109853</strain>
    </source>
</reference>
<keyword evidence="1" id="KW-0812">Transmembrane</keyword>
<sequence>MTLALTDIGLLRGLGTALVLLAFVAMTLWAYSGKRHTAFSEAANLPFADDPQPAATRSNTP</sequence>
<dbReference type="CDD" id="cd01324">
    <property type="entry name" value="cbb3_Oxidase_CcoQ"/>
    <property type="match status" value="1"/>
</dbReference>